<dbReference type="KEGG" id="bvi:Bcep1808_7699"/>
<proteinExistence type="predicted"/>
<accession>A4JWB6</accession>
<reference evidence="1 2" key="1">
    <citation type="submission" date="2007-03" db="EMBL/GenBank/DDBJ databases">
        <title>Complete sequence of plasmid pBVIE05 of Burkholderia vietnamiensis G4.</title>
        <authorList>
            <consortium name="US DOE Joint Genome Institute"/>
            <person name="Copeland A."/>
            <person name="Lucas S."/>
            <person name="Lapidus A."/>
            <person name="Barry K."/>
            <person name="Detter J.C."/>
            <person name="Glavina del Rio T."/>
            <person name="Hammon N."/>
            <person name="Israni S."/>
            <person name="Dalin E."/>
            <person name="Tice H."/>
            <person name="Pitluck S."/>
            <person name="Chain P."/>
            <person name="Malfatti S."/>
            <person name="Shin M."/>
            <person name="Vergez L."/>
            <person name="Schmutz J."/>
            <person name="Larimer F."/>
            <person name="Land M."/>
            <person name="Hauser L."/>
            <person name="Kyrpides N."/>
            <person name="Tiedje J."/>
            <person name="Richardson P."/>
        </authorList>
    </citation>
    <scope>NUCLEOTIDE SEQUENCE [LARGE SCALE GENOMIC DNA]</scope>
    <source>
        <strain evidence="2">G4 / LMG 22486</strain>
        <plasmid evidence="1 2">pBVIE05</plasmid>
    </source>
</reference>
<name>A4JWB6_BURVG</name>
<gene>
    <name evidence="1" type="ordered locus">Bcep1808_7699</name>
</gene>
<keyword evidence="1" id="KW-0614">Plasmid</keyword>
<evidence type="ECO:0000313" key="1">
    <source>
        <dbReference type="EMBL" id="ABO60569.1"/>
    </source>
</evidence>
<dbReference type="AlphaFoldDB" id="A4JWB6"/>
<evidence type="ECO:0000313" key="2">
    <source>
        <dbReference type="Proteomes" id="UP000002287"/>
    </source>
</evidence>
<sequence length="117" mass="13620">MDSMQEPPPTIITREQAAEQGLTRYFTGEACRNGHIAERNTKSRRCVECERRRAYASYKKAMQTDPAARRAAIAASVKRHYQRHAAEILAKKKKYYEENAEAIKKRMRDYRAAKNQQ</sequence>
<dbReference type="HOGENOM" id="CLU_2080407_0_0_4"/>
<dbReference type="Proteomes" id="UP000002287">
    <property type="component" value="Plasmid pBVIE05"/>
</dbReference>
<dbReference type="EMBL" id="CP000621">
    <property type="protein sequence ID" value="ABO60569.1"/>
    <property type="molecule type" value="Genomic_DNA"/>
</dbReference>
<geneLocation type="plasmid" evidence="1 2">
    <name>pBVIE05</name>
</geneLocation>
<protein>
    <submittedName>
        <fullName evidence="1">Uncharacterized protein</fullName>
    </submittedName>
</protein>
<organism evidence="1 2">
    <name type="scientific">Burkholderia vietnamiensis (strain G4 / LMG 22486)</name>
    <name type="common">Burkholderia cepacia (strain R1808)</name>
    <dbReference type="NCBI Taxonomy" id="269482"/>
    <lineage>
        <taxon>Bacteria</taxon>
        <taxon>Pseudomonadati</taxon>
        <taxon>Pseudomonadota</taxon>
        <taxon>Betaproteobacteria</taxon>
        <taxon>Burkholderiales</taxon>
        <taxon>Burkholderiaceae</taxon>
        <taxon>Burkholderia</taxon>
        <taxon>Burkholderia cepacia complex</taxon>
    </lineage>
</organism>